<dbReference type="InParanoid" id="A0A1D2VEX5"/>
<organism evidence="3 4">
    <name type="scientific">Ascoidea rubescens DSM 1968</name>
    <dbReference type="NCBI Taxonomy" id="1344418"/>
    <lineage>
        <taxon>Eukaryota</taxon>
        <taxon>Fungi</taxon>
        <taxon>Dikarya</taxon>
        <taxon>Ascomycota</taxon>
        <taxon>Saccharomycotina</taxon>
        <taxon>Saccharomycetes</taxon>
        <taxon>Ascoideaceae</taxon>
        <taxon>Ascoidea</taxon>
    </lineage>
</organism>
<evidence type="ECO:0000259" key="2">
    <source>
        <dbReference type="Pfam" id="PF12776"/>
    </source>
</evidence>
<sequence>MSSDGFTHLIAFNSSTGFESTSGSTTPVRKLSLDELSSTKRRKMEKTTASWTDEEELYLVELFIKHLNDSRTPDSERPSIYGSRFAIETYTTIAHNINKRFSKNYTKKNIQYKKENILRNLNTYTMLIRRARNDKWDPERKMFKFDQDEWDRLEDKVGSNLSFYKNRKKNFSSYFRLFQFNEAIHESSRNSSTINSISNLQLDLFQNLNSNSKSISNNTIAKNSASNTDNIMDKIENIQKLENESRNESESESESESENDDKENRIDKTKQSLNIVNTKINELKNKKTELDIETQIDNDNPNENHTNPNDKDTDLQNKNKKKSKTITSSHENCFNPYNNIHFHPHNQSQLNPHLFQNTPTLYQNYNFNSGLSNSHNILNPNDDQLLLPSNYSLLKNNFKISKQRKNDSPKTENPVENYFASIFYDEKKINQITTNLDLIIELGKTKEEKYDIIMEKINDLLKKNVITSKFFYFLINRDYDFLYNYVFLRKKLSNLVLGHYLEQKCKEVYDYKE</sequence>
<feature type="compositionally biased region" description="Basic and acidic residues" evidence="1">
    <location>
        <begin position="308"/>
        <end position="317"/>
    </location>
</feature>
<feature type="compositionally biased region" description="Acidic residues" evidence="1">
    <location>
        <begin position="250"/>
        <end position="261"/>
    </location>
</feature>
<dbReference type="Pfam" id="PF12776">
    <property type="entry name" value="Myb_DNA-bind_3"/>
    <property type="match status" value="1"/>
</dbReference>
<keyword evidence="4" id="KW-1185">Reference proteome</keyword>
<dbReference type="RefSeq" id="XP_020046555.1">
    <property type="nucleotide sequence ID" value="XM_020191836.1"/>
</dbReference>
<dbReference type="InterPro" id="IPR024752">
    <property type="entry name" value="Myb/SANT-like_dom"/>
</dbReference>
<feature type="region of interest" description="Disordered" evidence="1">
    <location>
        <begin position="241"/>
        <end position="270"/>
    </location>
</feature>
<dbReference type="GeneID" id="30965472"/>
<gene>
    <name evidence="3" type="ORF">ASCRUDRAFT_70787</name>
</gene>
<proteinExistence type="predicted"/>
<feature type="region of interest" description="Disordered" evidence="1">
    <location>
        <begin position="295"/>
        <end position="332"/>
    </location>
</feature>
<feature type="domain" description="Myb/SANT-like" evidence="2">
    <location>
        <begin position="50"/>
        <end position="152"/>
    </location>
</feature>
<dbReference type="Proteomes" id="UP000095038">
    <property type="component" value="Unassembled WGS sequence"/>
</dbReference>
<dbReference type="AlphaFoldDB" id="A0A1D2VEX5"/>
<feature type="compositionally biased region" description="Low complexity" evidence="1">
    <location>
        <begin position="297"/>
        <end position="307"/>
    </location>
</feature>
<dbReference type="EMBL" id="KV454482">
    <property type="protein sequence ID" value="ODV60248.1"/>
    <property type="molecule type" value="Genomic_DNA"/>
</dbReference>
<name>A0A1D2VEX5_9ASCO</name>
<evidence type="ECO:0000313" key="4">
    <source>
        <dbReference type="Proteomes" id="UP000095038"/>
    </source>
</evidence>
<evidence type="ECO:0000256" key="1">
    <source>
        <dbReference type="SAM" id="MobiDB-lite"/>
    </source>
</evidence>
<evidence type="ECO:0000313" key="3">
    <source>
        <dbReference type="EMBL" id="ODV60248.1"/>
    </source>
</evidence>
<protein>
    <recommendedName>
        <fullName evidence="2">Myb/SANT-like domain-containing protein</fullName>
    </recommendedName>
</protein>
<accession>A0A1D2VEX5</accession>
<reference evidence="4" key="1">
    <citation type="submission" date="2016-05" db="EMBL/GenBank/DDBJ databases">
        <title>Comparative genomics of biotechnologically important yeasts.</title>
        <authorList>
            <consortium name="DOE Joint Genome Institute"/>
            <person name="Riley R."/>
            <person name="Haridas S."/>
            <person name="Wolfe K.H."/>
            <person name="Lopes M.R."/>
            <person name="Hittinger C.T."/>
            <person name="Goker M."/>
            <person name="Salamov A."/>
            <person name="Wisecaver J."/>
            <person name="Long T.M."/>
            <person name="Aerts A.L."/>
            <person name="Barry K."/>
            <person name="Choi C."/>
            <person name="Clum A."/>
            <person name="Coughlan A.Y."/>
            <person name="Deshpande S."/>
            <person name="Douglass A.P."/>
            <person name="Hanson S.J."/>
            <person name="Klenk H.-P."/>
            <person name="Labutti K."/>
            <person name="Lapidus A."/>
            <person name="Lindquist E."/>
            <person name="Lipzen A."/>
            <person name="Meier-Kolthoff J.P."/>
            <person name="Ohm R.A."/>
            <person name="Otillar R.P."/>
            <person name="Pangilinan J."/>
            <person name="Peng Y."/>
            <person name="Rokas A."/>
            <person name="Rosa C.A."/>
            <person name="Scheuner C."/>
            <person name="Sibirny A.A."/>
            <person name="Slot J.C."/>
            <person name="Stielow J.B."/>
            <person name="Sun H."/>
            <person name="Kurtzman C.P."/>
            <person name="Blackwell M."/>
            <person name="Grigoriev I.V."/>
            <person name="Jeffries T.W."/>
        </authorList>
    </citation>
    <scope>NUCLEOTIDE SEQUENCE [LARGE SCALE GENOMIC DNA]</scope>
    <source>
        <strain evidence="4">DSM 1968</strain>
    </source>
</reference>